<accession>A0A820J2M5</accession>
<evidence type="ECO:0000313" key="3">
    <source>
        <dbReference type="Proteomes" id="UP000663836"/>
    </source>
</evidence>
<organism evidence="2 3">
    <name type="scientific">Rotaria sordida</name>
    <dbReference type="NCBI Taxonomy" id="392033"/>
    <lineage>
        <taxon>Eukaryota</taxon>
        <taxon>Metazoa</taxon>
        <taxon>Spiralia</taxon>
        <taxon>Gnathifera</taxon>
        <taxon>Rotifera</taxon>
        <taxon>Eurotatoria</taxon>
        <taxon>Bdelloidea</taxon>
        <taxon>Philodinida</taxon>
        <taxon>Philodinidae</taxon>
        <taxon>Rotaria</taxon>
    </lineage>
</organism>
<dbReference type="AlphaFoldDB" id="A0A820J2M5"/>
<dbReference type="Proteomes" id="UP000663836">
    <property type="component" value="Unassembled WGS sequence"/>
</dbReference>
<evidence type="ECO:0000256" key="1">
    <source>
        <dbReference type="SAM" id="MobiDB-lite"/>
    </source>
</evidence>
<reference evidence="2" key="1">
    <citation type="submission" date="2021-02" db="EMBL/GenBank/DDBJ databases">
        <authorList>
            <person name="Nowell W R."/>
        </authorList>
    </citation>
    <scope>NUCLEOTIDE SEQUENCE</scope>
</reference>
<feature type="region of interest" description="Disordered" evidence="1">
    <location>
        <begin position="62"/>
        <end position="87"/>
    </location>
</feature>
<proteinExistence type="predicted"/>
<feature type="compositionally biased region" description="Basic and acidic residues" evidence="1">
    <location>
        <begin position="74"/>
        <end position="87"/>
    </location>
</feature>
<protein>
    <submittedName>
        <fullName evidence="2">Uncharacterized protein</fullName>
    </submittedName>
</protein>
<name>A0A820J2M5_9BILA</name>
<feature type="non-terminal residue" evidence="2">
    <location>
        <position position="87"/>
    </location>
</feature>
<dbReference type="EMBL" id="CAJOBD010041412">
    <property type="protein sequence ID" value="CAF4320639.1"/>
    <property type="molecule type" value="Genomic_DNA"/>
</dbReference>
<evidence type="ECO:0000313" key="2">
    <source>
        <dbReference type="EMBL" id="CAF4320639.1"/>
    </source>
</evidence>
<gene>
    <name evidence="2" type="ORF">JBS370_LOCUS41007</name>
</gene>
<sequence>MKLTAKQQRILCTRLISTAWIRTQKSFDFEHAFRDIGYTWVDESPVSVRTLPGFIFDPSTISSSTTNYDNNEEKEEHNENQLMVEEK</sequence>
<comment type="caution">
    <text evidence="2">The sequence shown here is derived from an EMBL/GenBank/DDBJ whole genome shotgun (WGS) entry which is preliminary data.</text>
</comment>